<protein>
    <recommendedName>
        <fullName evidence="4">EF-hand domain-containing protein</fullName>
    </recommendedName>
</protein>
<sequence>MEDRSPVISRAGKAIAFTALSLVGCYWALFGWMVYSSPLLYTEMDLNRDGKVELFEVDYASSFGERSVERAGLKCIEYFAYKDGLPLKVVCPK</sequence>
<reference evidence="3" key="1">
    <citation type="journal article" date="2019" name="Int. J. Syst. Evol. Microbiol.">
        <title>The Global Catalogue of Microorganisms (GCM) 10K type strain sequencing project: providing services to taxonomists for standard genome sequencing and annotation.</title>
        <authorList>
            <consortium name="The Broad Institute Genomics Platform"/>
            <consortium name="The Broad Institute Genome Sequencing Center for Infectious Disease"/>
            <person name="Wu L."/>
            <person name="Ma J."/>
        </authorList>
    </citation>
    <scope>NUCLEOTIDE SEQUENCE [LARGE SCALE GENOMIC DNA]</scope>
    <source>
        <strain evidence="3">KCTC 23916</strain>
    </source>
</reference>
<evidence type="ECO:0000313" key="2">
    <source>
        <dbReference type="EMBL" id="GGX12800.1"/>
    </source>
</evidence>
<evidence type="ECO:0008006" key="4">
    <source>
        <dbReference type="Google" id="ProtNLM"/>
    </source>
</evidence>
<evidence type="ECO:0000256" key="1">
    <source>
        <dbReference type="SAM" id="Phobius"/>
    </source>
</evidence>
<organism evidence="2 3">
    <name type="scientific">Undibacterium macrobrachii</name>
    <dbReference type="NCBI Taxonomy" id="1119058"/>
    <lineage>
        <taxon>Bacteria</taxon>
        <taxon>Pseudomonadati</taxon>
        <taxon>Pseudomonadota</taxon>
        <taxon>Betaproteobacteria</taxon>
        <taxon>Burkholderiales</taxon>
        <taxon>Oxalobacteraceae</taxon>
        <taxon>Undibacterium</taxon>
    </lineage>
</organism>
<keyword evidence="1" id="KW-0812">Transmembrane</keyword>
<name>A0ABQ2XDX2_9BURK</name>
<gene>
    <name evidence="2" type="ORF">GCM10011282_18580</name>
</gene>
<keyword evidence="3" id="KW-1185">Reference proteome</keyword>
<accession>A0ABQ2XDX2</accession>
<comment type="caution">
    <text evidence="2">The sequence shown here is derived from an EMBL/GenBank/DDBJ whole genome shotgun (WGS) entry which is preliminary data.</text>
</comment>
<evidence type="ECO:0000313" key="3">
    <source>
        <dbReference type="Proteomes" id="UP000620127"/>
    </source>
</evidence>
<keyword evidence="1" id="KW-1133">Transmembrane helix</keyword>
<dbReference type="Proteomes" id="UP000620127">
    <property type="component" value="Unassembled WGS sequence"/>
</dbReference>
<feature type="transmembrane region" description="Helical" evidence="1">
    <location>
        <begin position="14"/>
        <end position="35"/>
    </location>
</feature>
<dbReference type="PROSITE" id="PS51257">
    <property type="entry name" value="PROKAR_LIPOPROTEIN"/>
    <property type="match status" value="1"/>
</dbReference>
<dbReference type="EMBL" id="BMYT01000003">
    <property type="protein sequence ID" value="GGX12800.1"/>
    <property type="molecule type" value="Genomic_DNA"/>
</dbReference>
<keyword evidence="1" id="KW-0472">Membrane</keyword>
<proteinExistence type="predicted"/>